<dbReference type="SMART" id="SM01217">
    <property type="entry name" value="Fn3_like"/>
    <property type="match status" value="1"/>
</dbReference>
<dbReference type="InterPro" id="IPR017853">
    <property type="entry name" value="GH"/>
</dbReference>
<dbReference type="InterPro" id="IPR001764">
    <property type="entry name" value="Glyco_hydro_3_N"/>
</dbReference>
<gene>
    <name evidence="11" type="ORF">B0T11DRAFT_343387</name>
</gene>
<keyword evidence="9" id="KW-0624">Polysaccharide degradation</keyword>
<dbReference type="Gene3D" id="2.60.120.260">
    <property type="entry name" value="Galactose-binding domain-like"/>
    <property type="match status" value="1"/>
</dbReference>
<dbReference type="InterPro" id="IPR037524">
    <property type="entry name" value="PA14/GLEYA"/>
</dbReference>
<evidence type="ECO:0000259" key="10">
    <source>
        <dbReference type="PROSITE" id="PS51820"/>
    </source>
</evidence>
<dbReference type="InterPro" id="IPR036881">
    <property type="entry name" value="Glyco_hydro_3_C_sf"/>
</dbReference>
<dbReference type="InterPro" id="IPR050288">
    <property type="entry name" value="Cellulose_deg_GH3"/>
</dbReference>
<comment type="similarity">
    <text evidence="3">Belongs to the glycosyl hydrolase 3 family.</text>
</comment>
<dbReference type="PRINTS" id="PR00133">
    <property type="entry name" value="GLHYDRLASE3"/>
</dbReference>
<keyword evidence="7" id="KW-0119">Carbohydrate metabolism</keyword>
<evidence type="ECO:0000313" key="11">
    <source>
        <dbReference type="EMBL" id="KAH7347162.1"/>
    </source>
</evidence>
<dbReference type="OrthoDB" id="4794519at2759"/>
<dbReference type="EMBL" id="JAGPXD010000007">
    <property type="protein sequence ID" value="KAH7347162.1"/>
    <property type="molecule type" value="Genomic_DNA"/>
</dbReference>
<dbReference type="Pfam" id="PF01915">
    <property type="entry name" value="Glyco_hydro_3_C"/>
    <property type="match status" value="1"/>
</dbReference>
<evidence type="ECO:0000256" key="2">
    <source>
        <dbReference type="ARBA" id="ARBA00004987"/>
    </source>
</evidence>
<feature type="domain" description="PA14" evidence="10">
    <location>
        <begin position="409"/>
        <end position="576"/>
    </location>
</feature>
<accession>A0A8K0WYR7</accession>
<dbReference type="InterPro" id="IPR013783">
    <property type="entry name" value="Ig-like_fold"/>
</dbReference>
<comment type="pathway">
    <text evidence="2">Glycan metabolism; cellulose degradation.</text>
</comment>
<protein>
    <recommendedName>
        <fullName evidence="4">beta-glucosidase</fullName>
        <ecNumber evidence="4">3.2.1.21</ecNumber>
    </recommendedName>
</protein>
<evidence type="ECO:0000256" key="3">
    <source>
        <dbReference type="ARBA" id="ARBA00005336"/>
    </source>
</evidence>
<dbReference type="Gene3D" id="3.40.50.1700">
    <property type="entry name" value="Glycoside hydrolase family 3 C-terminal domain"/>
    <property type="match status" value="1"/>
</dbReference>
<dbReference type="Gene3D" id="2.60.40.10">
    <property type="entry name" value="Immunoglobulins"/>
    <property type="match status" value="1"/>
</dbReference>
<dbReference type="PANTHER" id="PTHR42715">
    <property type="entry name" value="BETA-GLUCOSIDASE"/>
    <property type="match status" value="1"/>
</dbReference>
<dbReference type="SUPFAM" id="SSF51445">
    <property type="entry name" value="(Trans)glycosidases"/>
    <property type="match status" value="1"/>
</dbReference>
<keyword evidence="8" id="KW-0326">Glycosidase</keyword>
<reference evidence="11" key="1">
    <citation type="journal article" date="2021" name="Nat. Commun.">
        <title>Genetic determinants of endophytism in the Arabidopsis root mycobiome.</title>
        <authorList>
            <person name="Mesny F."/>
            <person name="Miyauchi S."/>
            <person name="Thiergart T."/>
            <person name="Pickel B."/>
            <person name="Atanasova L."/>
            <person name="Karlsson M."/>
            <person name="Huettel B."/>
            <person name="Barry K.W."/>
            <person name="Haridas S."/>
            <person name="Chen C."/>
            <person name="Bauer D."/>
            <person name="Andreopoulos W."/>
            <person name="Pangilinan J."/>
            <person name="LaButti K."/>
            <person name="Riley R."/>
            <person name="Lipzen A."/>
            <person name="Clum A."/>
            <person name="Drula E."/>
            <person name="Henrissat B."/>
            <person name="Kohler A."/>
            <person name="Grigoriev I.V."/>
            <person name="Martin F.M."/>
            <person name="Hacquard S."/>
        </authorList>
    </citation>
    <scope>NUCLEOTIDE SEQUENCE</scope>
    <source>
        <strain evidence="11">MPI-CAGE-AT-0016</strain>
    </source>
</reference>
<dbReference type="Pfam" id="PF14310">
    <property type="entry name" value="Fn3-like"/>
    <property type="match status" value="1"/>
</dbReference>
<keyword evidence="6" id="KW-0325">Glycoprotein</keyword>
<comment type="caution">
    <text evidence="11">The sequence shown here is derived from an EMBL/GenBank/DDBJ whole genome shotgun (WGS) entry which is preliminary data.</text>
</comment>
<evidence type="ECO:0000256" key="5">
    <source>
        <dbReference type="ARBA" id="ARBA00022801"/>
    </source>
</evidence>
<evidence type="ECO:0000256" key="7">
    <source>
        <dbReference type="ARBA" id="ARBA00023277"/>
    </source>
</evidence>
<dbReference type="PANTHER" id="PTHR42715:SF3">
    <property type="entry name" value="BETA-GLUCOSIDASE B-RELATED"/>
    <property type="match status" value="1"/>
</dbReference>
<proteinExistence type="inferred from homology"/>
<dbReference type="Pfam" id="PF00933">
    <property type="entry name" value="Glyco_hydro_3"/>
    <property type="match status" value="1"/>
</dbReference>
<dbReference type="PROSITE" id="PS51820">
    <property type="entry name" value="PA14"/>
    <property type="match status" value="1"/>
</dbReference>
<keyword evidence="12" id="KW-1185">Reference proteome</keyword>
<dbReference type="Pfam" id="PF07691">
    <property type="entry name" value="PA14"/>
    <property type="match status" value="1"/>
</dbReference>
<dbReference type="InterPro" id="IPR026891">
    <property type="entry name" value="Fn3-like"/>
</dbReference>
<dbReference type="SMART" id="SM00758">
    <property type="entry name" value="PA14"/>
    <property type="match status" value="1"/>
</dbReference>
<evidence type="ECO:0000256" key="4">
    <source>
        <dbReference type="ARBA" id="ARBA00012744"/>
    </source>
</evidence>
<evidence type="ECO:0000256" key="1">
    <source>
        <dbReference type="ARBA" id="ARBA00000448"/>
    </source>
</evidence>
<sequence length="861" mass="93675">MPIVSEILSSLSFDEKLSLLSGASQWRTAAINRANVPALKVSDGPSGARGEVFGENVPAAFLPCGVSLGATWDVDLLGEIGVLLAEEASRLPLCKSKSASVSLAPTMCMHRHPLGGRNFESFSEDPFLTGKLAAAHIRGLQSRGVGATAKHFVANDQETKRFKVDALISPRALREVYLLPFQMAVREANPWCMMTAYNKVNGHYSDASKELLIDIARNEWKWDGVFMSDWGGTTSTVASINNGLDLEMPGPSSRRSKEALKGPLSKGAVDLRRVDESAGRILALLEKAGRFKSAPDEPEYTRDDPAIAELLLRAASSGITLLKNENHALPLSPEEQGLSAIAVVGPNAKRVVAGGGGSSYIKAPYWTSVHDSVERAFSEHGIKAVFHEGSKVNRYLPTPSAAVAVNPYSGKSGAAIDWYHGHDFSTAAVARTHADDLYFMSFGDAPKEVGRLTDFSFRARLTLKPLTSGTHRLSLAAIGPARLFVDGVEVLRQSGAFEEKSYLFFTYGSGETIASLPLIADQEYQVSIECLSHDRQLNPGLLPLLEPMEEKFQGFRLGYEEANARDLPAEAAELASGCDAAIVVVGRDKEWETEGHDIPLFELPGDQVQLIRSVAARCKRTIVVVQAGTPVRMEPWVHDVQAVLYTWYQGQELGNAAAQVITGKVNPSGRLPVTFPREIWDCPAYSSFPGEQNETRYAEGIFVGYRWWDLVGTKPQYPIGFGLSYNKFTVRPGAISSTVLTMGTALKATAVVRNTGGYHVAGRQTILLWVRQASPRSLVRPVKQICGFAKSAPLGPEEEQAIDMSLDAYVLGTFDPERKKWVVDAGSEFDILLGTDAEQVEVAWCISVPEEISWVHELGKP</sequence>
<organism evidence="11 12">
    <name type="scientific">Plectosphaerella cucumerina</name>
    <dbReference type="NCBI Taxonomy" id="40658"/>
    <lineage>
        <taxon>Eukaryota</taxon>
        <taxon>Fungi</taxon>
        <taxon>Dikarya</taxon>
        <taxon>Ascomycota</taxon>
        <taxon>Pezizomycotina</taxon>
        <taxon>Sordariomycetes</taxon>
        <taxon>Hypocreomycetidae</taxon>
        <taxon>Glomerellales</taxon>
        <taxon>Plectosphaerellaceae</taxon>
        <taxon>Plectosphaerella</taxon>
    </lineage>
</organism>
<keyword evidence="5 11" id="KW-0378">Hydrolase</keyword>
<dbReference type="EC" id="3.2.1.21" evidence="4"/>
<name>A0A8K0WYR7_9PEZI</name>
<dbReference type="AlphaFoldDB" id="A0A8K0WYR7"/>
<evidence type="ECO:0000256" key="9">
    <source>
        <dbReference type="ARBA" id="ARBA00023326"/>
    </source>
</evidence>
<dbReference type="Gene3D" id="3.20.20.300">
    <property type="entry name" value="Glycoside hydrolase, family 3, N-terminal domain"/>
    <property type="match status" value="1"/>
</dbReference>
<dbReference type="InterPro" id="IPR036962">
    <property type="entry name" value="Glyco_hydro_3_N_sf"/>
</dbReference>
<dbReference type="GO" id="GO:0008422">
    <property type="term" value="F:beta-glucosidase activity"/>
    <property type="evidence" value="ECO:0007669"/>
    <property type="project" value="UniProtKB-EC"/>
</dbReference>
<dbReference type="InterPro" id="IPR002772">
    <property type="entry name" value="Glyco_hydro_3_C"/>
</dbReference>
<dbReference type="InterPro" id="IPR011658">
    <property type="entry name" value="PA14_dom"/>
</dbReference>
<evidence type="ECO:0000256" key="8">
    <source>
        <dbReference type="ARBA" id="ARBA00023295"/>
    </source>
</evidence>
<comment type="catalytic activity">
    <reaction evidence="1">
        <text>Hydrolysis of terminal, non-reducing beta-D-glucosyl residues with release of beta-D-glucose.</text>
        <dbReference type="EC" id="3.2.1.21"/>
    </reaction>
</comment>
<dbReference type="SUPFAM" id="SSF52279">
    <property type="entry name" value="Beta-D-glucan exohydrolase, C-terminal domain"/>
    <property type="match status" value="1"/>
</dbReference>
<dbReference type="Proteomes" id="UP000813385">
    <property type="component" value="Unassembled WGS sequence"/>
</dbReference>
<evidence type="ECO:0000313" key="12">
    <source>
        <dbReference type="Proteomes" id="UP000813385"/>
    </source>
</evidence>
<dbReference type="GO" id="GO:0009251">
    <property type="term" value="P:glucan catabolic process"/>
    <property type="evidence" value="ECO:0007669"/>
    <property type="project" value="TreeGrafter"/>
</dbReference>
<evidence type="ECO:0000256" key="6">
    <source>
        <dbReference type="ARBA" id="ARBA00023180"/>
    </source>
</evidence>